<reference evidence="3 4" key="1">
    <citation type="submission" date="2016-03" db="EMBL/GenBank/DDBJ databases">
        <authorList>
            <person name="Ploux O."/>
        </authorList>
    </citation>
    <scope>NUCLEOTIDE SEQUENCE [LARGE SCALE GENOMIC DNA]</scope>
    <source>
        <strain evidence="3 4">UAMH 11012</strain>
    </source>
</reference>
<feature type="region of interest" description="Disordered" evidence="1">
    <location>
        <begin position="324"/>
        <end position="353"/>
    </location>
</feature>
<evidence type="ECO:0000313" key="3">
    <source>
        <dbReference type="EMBL" id="CZR64108.1"/>
    </source>
</evidence>
<gene>
    <name evidence="3" type="ORF">PAC_14005</name>
</gene>
<feature type="compositionally biased region" description="Polar residues" evidence="1">
    <location>
        <begin position="324"/>
        <end position="342"/>
    </location>
</feature>
<keyword evidence="4" id="KW-1185">Reference proteome</keyword>
<sequence>MKLTAVFVNIISGATLVAAGSTSPDSPTSDISTRFEGNATFMDYARFGLSTELKKAKFKLQEHPYPSLHRARLLPSFAARRNQGQFDPLSNASTVVLGAIPPPLTTLTLDNIGGYFEYNISSAGAAELHVTIWNAGEPTTLSMSSDVSLKALPKLDLIFILDYNIQDLELVSGFGFQCPNGTQILFNEFTGDLVYPSNFEQCSIDPLHHSKISGTGYPAIFLNLNLDHIIIIQSTCVVPEVVFLNTGVDVILVRGHLEINKLDECDFAISGLLANQVEVVVNATVGFQTTQSIVDADFFTSVLDYSTMAYSKCSPTSSGPFATGQGSVNSHTATHSKNSLTRKSLHVSRPTSTTANSPSFAGISILA</sequence>
<name>A0A1L7XGH5_9HELO</name>
<evidence type="ECO:0000256" key="2">
    <source>
        <dbReference type="SAM" id="SignalP"/>
    </source>
</evidence>
<feature type="chain" id="PRO_5012295694" evidence="2">
    <location>
        <begin position="20"/>
        <end position="367"/>
    </location>
</feature>
<evidence type="ECO:0000256" key="1">
    <source>
        <dbReference type="SAM" id="MobiDB-lite"/>
    </source>
</evidence>
<dbReference type="EMBL" id="FJOG01000025">
    <property type="protein sequence ID" value="CZR64108.1"/>
    <property type="molecule type" value="Genomic_DNA"/>
</dbReference>
<proteinExistence type="predicted"/>
<keyword evidence="2" id="KW-0732">Signal</keyword>
<evidence type="ECO:0000313" key="4">
    <source>
        <dbReference type="Proteomes" id="UP000184330"/>
    </source>
</evidence>
<organism evidence="3 4">
    <name type="scientific">Phialocephala subalpina</name>
    <dbReference type="NCBI Taxonomy" id="576137"/>
    <lineage>
        <taxon>Eukaryota</taxon>
        <taxon>Fungi</taxon>
        <taxon>Dikarya</taxon>
        <taxon>Ascomycota</taxon>
        <taxon>Pezizomycotina</taxon>
        <taxon>Leotiomycetes</taxon>
        <taxon>Helotiales</taxon>
        <taxon>Mollisiaceae</taxon>
        <taxon>Phialocephala</taxon>
        <taxon>Phialocephala fortinii species complex</taxon>
    </lineage>
</organism>
<dbReference type="AlphaFoldDB" id="A0A1L7XGH5"/>
<feature type="signal peptide" evidence="2">
    <location>
        <begin position="1"/>
        <end position="19"/>
    </location>
</feature>
<accession>A0A1L7XGH5</accession>
<dbReference type="Proteomes" id="UP000184330">
    <property type="component" value="Unassembled WGS sequence"/>
</dbReference>
<protein>
    <submittedName>
        <fullName evidence="3">Uncharacterized protein</fullName>
    </submittedName>
</protein>